<evidence type="ECO:0000256" key="2">
    <source>
        <dbReference type="ARBA" id="ARBA00022448"/>
    </source>
</evidence>
<evidence type="ECO:0000256" key="7">
    <source>
        <dbReference type="ARBA" id="ARBA00023157"/>
    </source>
</evidence>
<dbReference type="InterPro" id="IPR044865">
    <property type="entry name" value="MRH_dom"/>
</dbReference>
<evidence type="ECO:0000256" key="1">
    <source>
        <dbReference type="ARBA" id="ARBA00004308"/>
    </source>
</evidence>
<dbReference type="Gene3D" id="2.70.130.10">
    <property type="entry name" value="Mannose-6-phosphate receptor binding domain"/>
    <property type="match status" value="1"/>
</dbReference>
<dbReference type="Proteomes" id="UP000663879">
    <property type="component" value="Unassembled WGS sequence"/>
</dbReference>
<dbReference type="SUPFAM" id="SSF50911">
    <property type="entry name" value="Mannose 6-phosphate receptor domain"/>
    <property type="match status" value="1"/>
</dbReference>
<evidence type="ECO:0000256" key="9">
    <source>
        <dbReference type="SAM" id="MobiDB-lite"/>
    </source>
</evidence>
<evidence type="ECO:0000256" key="10">
    <source>
        <dbReference type="SAM" id="Phobius"/>
    </source>
</evidence>
<evidence type="ECO:0000259" key="12">
    <source>
        <dbReference type="PROSITE" id="PS51914"/>
    </source>
</evidence>
<dbReference type="PANTHER" id="PTHR15071:SF29">
    <property type="entry name" value="CATION-DEPENDENT MANNOSE-6-PHOSPHATE RECEPTOR"/>
    <property type="match status" value="1"/>
</dbReference>
<dbReference type="GO" id="GO:0006622">
    <property type="term" value="P:protein targeting to lysosome"/>
    <property type="evidence" value="ECO:0007669"/>
    <property type="project" value="InterPro"/>
</dbReference>
<gene>
    <name evidence="13" type="ORF">OXX778_LOCUS2820</name>
</gene>
<proteinExistence type="predicted"/>
<keyword evidence="5 10" id="KW-1133">Transmembrane helix</keyword>
<feature type="chain" id="PRO_5032355157" description="MRH domain-containing protein" evidence="11">
    <location>
        <begin position="20"/>
        <end position="311"/>
    </location>
</feature>
<keyword evidence="14" id="KW-1185">Reference proteome</keyword>
<dbReference type="GO" id="GO:0019904">
    <property type="term" value="F:protein domain specific binding"/>
    <property type="evidence" value="ECO:0007669"/>
    <property type="project" value="InterPro"/>
</dbReference>
<keyword evidence="2" id="KW-0813">Transport</keyword>
<evidence type="ECO:0000313" key="13">
    <source>
        <dbReference type="EMBL" id="CAF0730628.1"/>
    </source>
</evidence>
<evidence type="ECO:0000256" key="4">
    <source>
        <dbReference type="ARBA" id="ARBA00022729"/>
    </source>
</evidence>
<feature type="signal peptide" evidence="11">
    <location>
        <begin position="1"/>
        <end position="19"/>
    </location>
</feature>
<evidence type="ECO:0000256" key="5">
    <source>
        <dbReference type="ARBA" id="ARBA00022989"/>
    </source>
</evidence>
<comment type="subcellular location">
    <subcellularLocation>
        <location evidence="1">Endomembrane system</location>
    </subcellularLocation>
</comment>
<evidence type="ECO:0000256" key="11">
    <source>
        <dbReference type="SAM" id="SignalP"/>
    </source>
</evidence>
<protein>
    <recommendedName>
        <fullName evidence="12">MRH domain-containing protein</fullName>
    </recommendedName>
</protein>
<evidence type="ECO:0000256" key="8">
    <source>
        <dbReference type="ARBA" id="ARBA00023180"/>
    </source>
</evidence>
<dbReference type="AlphaFoldDB" id="A0A813MVL6"/>
<dbReference type="GO" id="GO:0005768">
    <property type="term" value="C:endosome"/>
    <property type="evidence" value="ECO:0007669"/>
    <property type="project" value="InterPro"/>
</dbReference>
<evidence type="ECO:0000313" key="14">
    <source>
        <dbReference type="Proteomes" id="UP000663879"/>
    </source>
</evidence>
<keyword evidence="8" id="KW-0325">Glycoprotein</keyword>
<feature type="transmembrane region" description="Helical" evidence="10">
    <location>
        <begin position="225"/>
        <end position="245"/>
    </location>
</feature>
<reference evidence="13" key="1">
    <citation type="submission" date="2021-02" db="EMBL/GenBank/DDBJ databases">
        <authorList>
            <person name="Nowell W R."/>
        </authorList>
    </citation>
    <scope>NUCLEOTIDE SEQUENCE</scope>
    <source>
        <strain evidence="13">Ploen Becks lab</strain>
    </source>
</reference>
<organism evidence="13 14">
    <name type="scientific">Brachionus calyciflorus</name>
    <dbReference type="NCBI Taxonomy" id="104777"/>
    <lineage>
        <taxon>Eukaryota</taxon>
        <taxon>Metazoa</taxon>
        <taxon>Spiralia</taxon>
        <taxon>Gnathifera</taxon>
        <taxon>Rotifera</taxon>
        <taxon>Eurotatoria</taxon>
        <taxon>Monogononta</taxon>
        <taxon>Pseudotrocha</taxon>
        <taxon>Ploima</taxon>
        <taxon>Brachionidae</taxon>
        <taxon>Brachionus</taxon>
    </lineage>
</organism>
<accession>A0A813MVL6</accession>
<dbReference type="InterPro" id="IPR000296">
    <property type="entry name" value="Man-6-P_rcpt_cation_dep"/>
</dbReference>
<dbReference type="OrthoDB" id="29460at2759"/>
<feature type="domain" description="MRH" evidence="12">
    <location>
        <begin position="50"/>
        <end position="194"/>
    </location>
</feature>
<name>A0A813MVL6_9BILA</name>
<dbReference type="Pfam" id="PF02157">
    <property type="entry name" value="Man-6-P_recep"/>
    <property type="match status" value="2"/>
</dbReference>
<dbReference type="GO" id="GO:0005802">
    <property type="term" value="C:trans-Golgi network"/>
    <property type="evidence" value="ECO:0007669"/>
    <property type="project" value="TreeGrafter"/>
</dbReference>
<dbReference type="PROSITE" id="PS51914">
    <property type="entry name" value="MRH"/>
    <property type="match status" value="1"/>
</dbReference>
<dbReference type="EMBL" id="CAJNOC010000231">
    <property type="protein sequence ID" value="CAF0730628.1"/>
    <property type="molecule type" value="Genomic_DNA"/>
</dbReference>
<keyword evidence="4 11" id="KW-0732">Signal</keyword>
<keyword evidence="3 10" id="KW-0812">Transmembrane</keyword>
<evidence type="ECO:0000256" key="3">
    <source>
        <dbReference type="ARBA" id="ARBA00022692"/>
    </source>
</evidence>
<keyword evidence="6 10" id="KW-0472">Membrane</keyword>
<evidence type="ECO:0000256" key="6">
    <source>
        <dbReference type="ARBA" id="ARBA00023136"/>
    </source>
</evidence>
<comment type="caution">
    <text evidence="13">The sequence shown here is derived from an EMBL/GenBank/DDBJ whole genome shotgun (WGS) entry which is preliminary data.</text>
</comment>
<dbReference type="InterPro" id="IPR028927">
    <property type="entry name" value="Man-6-P_rcpt"/>
</dbReference>
<dbReference type="InterPro" id="IPR009011">
    <property type="entry name" value="Man6P_isomerase_rcpt-bd_dom_sf"/>
</dbReference>
<sequence length="311" mass="35005">MKLQICFLVIFLVVNSAQSDPIPSNSTTNSSDGTTTISPQTTTPSPKLATGCELSKSSQHEKQLLTKINQLKDKNFQFEDNEHKYFFSICSKAQNANQTNEALVQMNKKTNKTFVLGRLDDVDLESATNLIRISYNNGDNYANACNKNERNAVIYLICDRNKVNPEFRLIEENNNRDNECAYIFELLTPEVCDLNTITTTLSPQQTTVTTSTEKISSGDKKSNKLGVVPVILIVLFSLMGVYFIVGTLYMRFVKRASGWEQIPNFGFWSAIGDGSADLCNFLCRCGNRHTEIHTYENINDRLSDDENLLNM</sequence>
<dbReference type="PANTHER" id="PTHR15071">
    <property type="entry name" value="MANNOSE-6-PHOSPHATE RECEPTOR FAMILY MEMBER"/>
    <property type="match status" value="1"/>
</dbReference>
<feature type="compositionally biased region" description="Low complexity" evidence="9">
    <location>
        <begin position="24"/>
        <end position="46"/>
    </location>
</feature>
<keyword evidence="7" id="KW-1015">Disulfide bond</keyword>
<dbReference type="PRINTS" id="PR00715">
    <property type="entry name" value="MAN6PRECEPTR"/>
</dbReference>
<feature type="region of interest" description="Disordered" evidence="9">
    <location>
        <begin position="21"/>
        <end position="51"/>
    </location>
</feature>